<dbReference type="RefSeq" id="WP_200812518.1">
    <property type="nucleotide sequence ID" value="NZ_FWFZ01000015.1"/>
</dbReference>
<reference evidence="2 3" key="1">
    <citation type="submission" date="2017-03" db="EMBL/GenBank/DDBJ databases">
        <authorList>
            <person name="Afonso C.L."/>
            <person name="Miller P.J."/>
            <person name="Scott M.A."/>
            <person name="Spackman E."/>
            <person name="Goraichik I."/>
            <person name="Dimitrov K.M."/>
            <person name="Suarez D.L."/>
            <person name="Swayne D.E."/>
        </authorList>
    </citation>
    <scope>NUCLEOTIDE SEQUENCE [LARGE SCALE GENOMIC DNA]</scope>
    <source>
        <strain evidence="2 3">CECT 7023</strain>
    </source>
</reference>
<evidence type="ECO:0000259" key="1">
    <source>
        <dbReference type="Pfam" id="PF22725"/>
    </source>
</evidence>
<dbReference type="EMBL" id="FWFZ01000015">
    <property type="protein sequence ID" value="SLN61434.1"/>
    <property type="molecule type" value="Genomic_DNA"/>
</dbReference>
<organism evidence="2 3">
    <name type="scientific">Roseisalinus antarcticus</name>
    <dbReference type="NCBI Taxonomy" id="254357"/>
    <lineage>
        <taxon>Bacteria</taxon>
        <taxon>Pseudomonadati</taxon>
        <taxon>Pseudomonadota</taxon>
        <taxon>Alphaproteobacteria</taxon>
        <taxon>Rhodobacterales</taxon>
        <taxon>Roseobacteraceae</taxon>
        <taxon>Roseisalinus</taxon>
    </lineage>
</organism>
<sequence length="232" mass="25074">MRGLPLAVNQNGRWAPHMARMRAAVRGDLNGEVVGLHCGLHWSRLRVNRWVNRWVKRTPVEAVSDLVLHDFGVRWVDFETSITGSRANSVFARAKTIPSAGVAPPMGAFAMMDFEDARASLDFDAATRFGARDRTHFAGSRGSLPSYGPDLGSRVEERHTEGAFARPTLTGQWFNDGFAGTMGALLVAFETGGVPGNAARGNLDSLANCFAALASARLADPVSPLQVVRREA</sequence>
<dbReference type="InterPro" id="IPR055170">
    <property type="entry name" value="GFO_IDH_MocA-like_dom"/>
</dbReference>
<evidence type="ECO:0000313" key="2">
    <source>
        <dbReference type="EMBL" id="SLN61434.1"/>
    </source>
</evidence>
<dbReference type="Pfam" id="PF22725">
    <property type="entry name" value="GFO_IDH_MocA_C3"/>
    <property type="match status" value="1"/>
</dbReference>
<protein>
    <recommendedName>
        <fullName evidence="1">GFO/IDH/MocA-like oxidoreductase domain-containing protein</fullName>
    </recommendedName>
</protein>
<name>A0A1Y5TDB8_9RHOB</name>
<dbReference type="SUPFAM" id="SSF55347">
    <property type="entry name" value="Glyceraldehyde-3-phosphate dehydrogenase-like, C-terminal domain"/>
    <property type="match status" value="1"/>
</dbReference>
<accession>A0A1Y5TDB8</accession>
<evidence type="ECO:0000313" key="3">
    <source>
        <dbReference type="Proteomes" id="UP000193900"/>
    </source>
</evidence>
<proteinExistence type="predicted"/>
<feature type="domain" description="GFO/IDH/MocA-like oxidoreductase" evidence="1">
    <location>
        <begin position="19"/>
        <end position="144"/>
    </location>
</feature>
<dbReference type="AlphaFoldDB" id="A0A1Y5TDB8"/>
<dbReference type="Proteomes" id="UP000193900">
    <property type="component" value="Unassembled WGS sequence"/>
</dbReference>
<keyword evidence="3" id="KW-1185">Reference proteome</keyword>
<gene>
    <name evidence="2" type="ORF">ROA7023_02863</name>
</gene>
<dbReference type="Gene3D" id="3.30.360.10">
    <property type="entry name" value="Dihydrodipicolinate Reductase, domain 2"/>
    <property type="match status" value="1"/>
</dbReference>